<reference evidence="9 10" key="1">
    <citation type="submission" date="2015-05" db="EMBL/GenBank/DDBJ databases">
        <title>Photobacterium galathea sp. nov.</title>
        <authorList>
            <person name="Machado H."/>
            <person name="Gram L."/>
        </authorList>
    </citation>
    <scope>NUCLEOTIDE SEQUENCE [LARGE SCALE GENOMIC DNA]</scope>
    <source>
        <strain evidence="9 10">DSM 22954</strain>
    </source>
</reference>
<dbReference type="PATRIC" id="fig|320778.3.peg.2906"/>
<dbReference type="Pfam" id="PF02661">
    <property type="entry name" value="Fic"/>
    <property type="match status" value="1"/>
</dbReference>
<dbReference type="GO" id="GO:0005524">
    <property type="term" value="F:ATP binding"/>
    <property type="evidence" value="ECO:0007669"/>
    <property type="project" value="UniProtKB-KW"/>
</dbReference>
<sequence length="213" mass="25219">MRDKYDVDHDPDCYPGSSVLINLLSIKDEDELEAAERDFTRVRAEHFEPEFNNFTLDYLQQIHRILFQDLYRWAGQPRQVDITKGETRFCHWQNIIRETNKLLQSLAEEGYLCRLPLDEFIERIAHYYCELNVIHPFREGNGRVQRIFFEILAINAGYELCWEGINLSEWVDANQAGYFGNLTQLKGLFARITVPIDRQVGYQEHWTDAPKEE</sequence>
<dbReference type="RefSeq" id="WP_047885748.1">
    <property type="nucleotide sequence ID" value="NZ_LDOU01000015.1"/>
</dbReference>
<evidence type="ECO:0000313" key="10">
    <source>
        <dbReference type="Proteomes" id="UP000035909"/>
    </source>
</evidence>
<dbReference type="NCBIfam" id="NF007672">
    <property type="entry name" value="PRK10347.1"/>
    <property type="match status" value="1"/>
</dbReference>
<proteinExistence type="predicted"/>
<dbReference type="PROSITE" id="PS51459">
    <property type="entry name" value="FIDO"/>
    <property type="match status" value="1"/>
</dbReference>
<accession>A0A0J1H806</accession>
<evidence type="ECO:0000256" key="3">
    <source>
        <dbReference type="ARBA" id="ARBA00022741"/>
    </source>
</evidence>
<dbReference type="PANTHER" id="PTHR39560:SF1">
    <property type="entry name" value="PROTEIN ADENYLYLTRANSFERASE FIC-RELATED"/>
    <property type="match status" value="1"/>
</dbReference>
<evidence type="ECO:0000256" key="5">
    <source>
        <dbReference type="ARBA" id="ARBA00034531"/>
    </source>
</evidence>
<comment type="catalytic activity">
    <reaction evidence="6">
        <text>L-threonyl-[protein] + ATP = 3-O-(5'-adenylyl)-L-threonyl-[protein] + diphosphate</text>
        <dbReference type="Rhea" id="RHEA:54292"/>
        <dbReference type="Rhea" id="RHEA-COMP:11060"/>
        <dbReference type="Rhea" id="RHEA-COMP:13847"/>
        <dbReference type="ChEBI" id="CHEBI:30013"/>
        <dbReference type="ChEBI" id="CHEBI:30616"/>
        <dbReference type="ChEBI" id="CHEBI:33019"/>
        <dbReference type="ChEBI" id="CHEBI:138113"/>
        <dbReference type="EC" id="2.7.7.108"/>
    </reaction>
</comment>
<dbReference type="OrthoDB" id="9807853at2"/>
<dbReference type="EMBL" id="LDOU01000015">
    <property type="protein sequence ID" value="KLV07854.1"/>
    <property type="molecule type" value="Genomic_DNA"/>
</dbReference>
<protein>
    <recommendedName>
        <fullName evidence="5">protein adenylyltransferase</fullName>
        <ecNumber evidence="5">2.7.7.108</ecNumber>
    </recommendedName>
</protein>
<dbReference type="PANTHER" id="PTHR39560">
    <property type="entry name" value="PROTEIN ADENYLYLTRANSFERASE FIC-RELATED"/>
    <property type="match status" value="1"/>
</dbReference>
<evidence type="ECO:0000256" key="6">
    <source>
        <dbReference type="ARBA" id="ARBA00047939"/>
    </source>
</evidence>
<dbReference type="InterPro" id="IPR036597">
    <property type="entry name" value="Fido-like_dom_sf"/>
</dbReference>
<evidence type="ECO:0000259" key="8">
    <source>
        <dbReference type="PROSITE" id="PS51459"/>
    </source>
</evidence>
<evidence type="ECO:0000256" key="7">
    <source>
        <dbReference type="ARBA" id="ARBA00048696"/>
    </source>
</evidence>
<dbReference type="EC" id="2.7.7.108" evidence="5"/>
<organism evidence="9 10">
    <name type="scientific">Photobacterium ganghwense</name>
    <dbReference type="NCBI Taxonomy" id="320778"/>
    <lineage>
        <taxon>Bacteria</taxon>
        <taxon>Pseudomonadati</taxon>
        <taxon>Pseudomonadota</taxon>
        <taxon>Gammaproteobacteria</taxon>
        <taxon>Vibrionales</taxon>
        <taxon>Vibrionaceae</taxon>
        <taxon>Photobacterium</taxon>
    </lineage>
</organism>
<gene>
    <name evidence="9" type="ORF">ABT57_13345</name>
</gene>
<dbReference type="GO" id="GO:0070733">
    <property type="term" value="F:AMPylase activity"/>
    <property type="evidence" value="ECO:0007669"/>
    <property type="project" value="UniProtKB-EC"/>
</dbReference>
<comment type="catalytic activity">
    <reaction evidence="7">
        <text>L-tyrosyl-[protein] + ATP = O-(5'-adenylyl)-L-tyrosyl-[protein] + diphosphate</text>
        <dbReference type="Rhea" id="RHEA:54288"/>
        <dbReference type="Rhea" id="RHEA-COMP:10136"/>
        <dbReference type="Rhea" id="RHEA-COMP:13846"/>
        <dbReference type="ChEBI" id="CHEBI:30616"/>
        <dbReference type="ChEBI" id="CHEBI:33019"/>
        <dbReference type="ChEBI" id="CHEBI:46858"/>
        <dbReference type="ChEBI" id="CHEBI:83624"/>
        <dbReference type="EC" id="2.7.7.108"/>
    </reaction>
</comment>
<keyword evidence="4" id="KW-0067">ATP-binding</keyword>
<evidence type="ECO:0000256" key="2">
    <source>
        <dbReference type="ARBA" id="ARBA00022695"/>
    </source>
</evidence>
<feature type="domain" description="Fido" evidence="8">
    <location>
        <begin position="54"/>
        <end position="191"/>
    </location>
</feature>
<evidence type="ECO:0000313" key="9">
    <source>
        <dbReference type="EMBL" id="KLV07854.1"/>
    </source>
</evidence>
<dbReference type="SUPFAM" id="SSF140931">
    <property type="entry name" value="Fic-like"/>
    <property type="match status" value="1"/>
</dbReference>
<evidence type="ECO:0000256" key="1">
    <source>
        <dbReference type="ARBA" id="ARBA00022679"/>
    </source>
</evidence>
<name>A0A0J1H806_9GAMM</name>
<evidence type="ECO:0000256" key="4">
    <source>
        <dbReference type="ARBA" id="ARBA00022840"/>
    </source>
</evidence>
<dbReference type="AlphaFoldDB" id="A0A0J1H806"/>
<dbReference type="Gene3D" id="1.10.3290.10">
    <property type="entry name" value="Fido-like domain"/>
    <property type="match status" value="1"/>
</dbReference>
<keyword evidence="2" id="KW-0548">Nucleotidyltransferase</keyword>
<dbReference type="Proteomes" id="UP000035909">
    <property type="component" value="Unassembled WGS sequence"/>
</dbReference>
<keyword evidence="10" id="KW-1185">Reference proteome</keyword>
<dbReference type="GO" id="GO:0051302">
    <property type="term" value="P:regulation of cell division"/>
    <property type="evidence" value="ECO:0007669"/>
    <property type="project" value="TreeGrafter"/>
</dbReference>
<keyword evidence="3" id="KW-0547">Nucleotide-binding</keyword>
<comment type="caution">
    <text evidence="9">The sequence shown here is derived from an EMBL/GenBank/DDBJ whole genome shotgun (WGS) entry which is preliminary data.</text>
</comment>
<dbReference type="STRING" id="320778.ABT57_13345"/>
<dbReference type="InterPro" id="IPR003812">
    <property type="entry name" value="Fido"/>
</dbReference>
<keyword evidence="1" id="KW-0808">Transferase</keyword>